<accession>A0A6A6IB23</accession>
<reference evidence="1" key="1">
    <citation type="journal article" date="2020" name="Stud. Mycol.">
        <title>101 Dothideomycetes genomes: a test case for predicting lifestyles and emergence of pathogens.</title>
        <authorList>
            <person name="Haridas S."/>
            <person name="Albert R."/>
            <person name="Binder M."/>
            <person name="Bloem J."/>
            <person name="Labutti K."/>
            <person name="Salamov A."/>
            <person name="Andreopoulos B."/>
            <person name="Baker S."/>
            <person name="Barry K."/>
            <person name="Bills G."/>
            <person name="Bluhm B."/>
            <person name="Cannon C."/>
            <person name="Castanera R."/>
            <person name="Culley D."/>
            <person name="Daum C."/>
            <person name="Ezra D."/>
            <person name="Gonzalez J."/>
            <person name="Henrissat B."/>
            <person name="Kuo A."/>
            <person name="Liang C."/>
            <person name="Lipzen A."/>
            <person name="Lutzoni F."/>
            <person name="Magnuson J."/>
            <person name="Mondo S."/>
            <person name="Nolan M."/>
            <person name="Ohm R."/>
            <person name="Pangilinan J."/>
            <person name="Park H.-J."/>
            <person name="Ramirez L."/>
            <person name="Alfaro M."/>
            <person name="Sun H."/>
            <person name="Tritt A."/>
            <person name="Yoshinaga Y."/>
            <person name="Zwiers L.-H."/>
            <person name="Turgeon B."/>
            <person name="Goodwin S."/>
            <person name="Spatafora J."/>
            <person name="Crous P."/>
            <person name="Grigoriev I."/>
        </authorList>
    </citation>
    <scope>NUCLEOTIDE SEQUENCE</scope>
    <source>
        <strain evidence="1">CBS 122368</strain>
    </source>
</reference>
<protein>
    <submittedName>
        <fullName evidence="1">Uncharacterized protein</fullName>
    </submittedName>
</protein>
<dbReference type="AlphaFoldDB" id="A0A6A6IB23"/>
<sequence>MTRKVIMSLSPGRIHEWREKLTERFSYIAIDPEINVTVLESNREHHREYVPRDSRSMQHVHVLHLSIGKNMRVTCGHPDDAGDKAVDRGHALRSEADNGPGCFLKEARHCGKENAAEHKSDLHSEHIACAKRRQYGHSASLVVNTTHIFHAAYQSARAATSTPNDYRSEGPATSDTEPSILLFQCASAKAS</sequence>
<gene>
    <name evidence="1" type="ORF">BU26DRAFT_566719</name>
</gene>
<keyword evidence="2" id="KW-1185">Reference proteome</keyword>
<dbReference type="EMBL" id="ML987197">
    <property type="protein sequence ID" value="KAF2247774.1"/>
    <property type="molecule type" value="Genomic_DNA"/>
</dbReference>
<evidence type="ECO:0000313" key="2">
    <source>
        <dbReference type="Proteomes" id="UP000800094"/>
    </source>
</evidence>
<proteinExistence type="predicted"/>
<organism evidence="1 2">
    <name type="scientific">Trematosphaeria pertusa</name>
    <dbReference type="NCBI Taxonomy" id="390896"/>
    <lineage>
        <taxon>Eukaryota</taxon>
        <taxon>Fungi</taxon>
        <taxon>Dikarya</taxon>
        <taxon>Ascomycota</taxon>
        <taxon>Pezizomycotina</taxon>
        <taxon>Dothideomycetes</taxon>
        <taxon>Pleosporomycetidae</taxon>
        <taxon>Pleosporales</taxon>
        <taxon>Massarineae</taxon>
        <taxon>Trematosphaeriaceae</taxon>
        <taxon>Trematosphaeria</taxon>
    </lineage>
</organism>
<dbReference type="GeneID" id="54586892"/>
<dbReference type="Proteomes" id="UP000800094">
    <property type="component" value="Unassembled WGS sequence"/>
</dbReference>
<evidence type="ECO:0000313" key="1">
    <source>
        <dbReference type="EMBL" id="KAF2247774.1"/>
    </source>
</evidence>
<dbReference type="RefSeq" id="XP_033682778.1">
    <property type="nucleotide sequence ID" value="XM_033833562.1"/>
</dbReference>
<name>A0A6A6IB23_9PLEO</name>